<evidence type="ECO:0000256" key="3">
    <source>
        <dbReference type="ARBA" id="ARBA00022723"/>
    </source>
</evidence>
<feature type="binding site" evidence="7 9">
    <location>
        <position position="383"/>
    </location>
    <ligand>
        <name>Zn(2+)</name>
        <dbReference type="ChEBI" id="CHEBI:29105"/>
        <label>2</label>
    </ligand>
</feature>
<proteinExistence type="inferred from homology"/>
<reference evidence="12" key="1">
    <citation type="submission" date="2016-10" db="EMBL/GenBank/DDBJ databases">
        <authorList>
            <person name="Varghese N."/>
            <person name="Submissions S."/>
        </authorList>
    </citation>
    <scope>NUCLEOTIDE SEQUENCE [LARGE SCALE GENOMIC DNA]</scope>
    <source>
        <strain evidence="12">DSM 24499</strain>
    </source>
</reference>
<evidence type="ECO:0000256" key="7">
    <source>
        <dbReference type="HAMAP-Rule" id="MF_00550"/>
    </source>
</evidence>
<dbReference type="OrthoDB" id="9804934at2"/>
<dbReference type="PANTHER" id="PTHR42994">
    <property type="entry name" value="PEPTIDASE T"/>
    <property type="match status" value="1"/>
</dbReference>
<evidence type="ECO:0000256" key="6">
    <source>
        <dbReference type="ARBA" id="ARBA00023049"/>
    </source>
</evidence>
<comment type="similarity">
    <text evidence="1 7">Belongs to the peptidase M20B family.</text>
</comment>
<dbReference type="SUPFAM" id="SSF53187">
    <property type="entry name" value="Zn-dependent exopeptidases"/>
    <property type="match status" value="1"/>
</dbReference>
<dbReference type="STRING" id="1334022.SAMN04487907_10673"/>
<feature type="active site" description="Proton acceptor" evidence="7 8">
    <location>
        <position position="178"/>
    </location>
</feature>
<dbReference type="EC" id="3.4.11.4" evidence="7"/>
<dbReference type="GO" id="GO:0043171">
    <property type="term" value="P:peptide catabolic process"/>
    <property type="evidence" value="ECO:0007669"/>
    <property type="project" value="UniProtKB-UniRule"/>
</dbReference>
<gene>
    <name evidence="7" type="primary">pepT</name>
    <name evidence="11" type="ORF">SAMN04487907_10673</name>
</gene>
<keyword evidence="12" id="KW-1185">Reference proteome</keyword>
<comment type="catalytic activity">
    <reaction evidence="7">
        <text>Release of the N-terminal residue from a tripeptide.</text>
        <dbReference type="EC" id="3.4.11.4"/>
    </reaction>
</comment>
<evidence type="ECO:0000256" key="8">
    <source>
        <dbReference type="PIRSR" id="PIRSR037215-1"/>
    </source>
</evidence>
<evidence type="ECO:0000256" key="2">
    <source>
        <dbReference type="ARBA" id="ARBA00022670"/>
    </source>
</evidence>
<dbReference type="NCBIfam" id="NF009920">
    <property type="entry name" value="PRK13381.1"/>
    <property type="match status" value="1"/>
</dbReference>
<dbReference type="NCBIfam" id="TIGR01882">
    <property type="entry name" value="peptidase-T"/>
    <property type="match status" value="1"/>
</dbReference>
<feature type="binding site" evidence="7 9">
    <location>
        <position position="179"/>
    </location>
    <ligand>
        <name>Zn(2+)</name>
        <dbReference type="ChEBI" id="CHEBI:29105"/>
        <label>2</label>
    </ligand>
</feature>
<dbReference type="PIRSF" id="PIRSF037215">
    <property type="entry name" value="Peptidase_M20B"/>
    <property type="match status" value="1"/>
</dbReference>
<keyword evidence="6 7" id="KW-0482">Metalloprotease</keyword>
<evidence type="ECO:0000256" key="5">
    <source>
        <dbReference type="ARBA" id="ARBA00022833"/>
    </source>
</evidence>
<feature type="domain" description="Peptidase M20 dimerisation" evidence="10">
    <location>
        <begin position="210"/>
        <end position="302"/>
    </location>
</feature>
<feature type="binding site" evidence="7 9">
    <location>
        <position position="201"/>
    </location>
    <ligand>
        <name>Zn(2+)</name>
        <dbReference type="ChEBI" id="CHEBI:29105"/>
        <label>1</label>
    </ligand>
</feature>
<keyword evidence="2 7" id="KW-0645">Protease</keyword>
<dbReference type="PANTHER" id="PTHR42994:SF1">
    <property type="entry name" value="PEPTIDASE T"/>
    <property type="match status" value="1"/>
</dbReference>
<dbReference type="EMBL" id="FOKV01000006">
    <property type="protein sequence ID" value="SFC61743.1"/>
    <property type="molecule type" value="Genomic_DNA"/>
</dbReference>
<feature type="active site" evidence="7 8">
    <location>
        <position position="83"/>
    </location>
</feature>
<keyword evidence="7" id="KW-0963">Cytoplasm</keyword>
<dbReference type="GO" id="GO:0005829">
    <property type="term" value="C:cytosol"/>
    <property type="evidence" value="ECO:0007669"/>
    <property type="project" value="TreeGrafter"/>
</dbReference>
<evidence type="ECO:0000313" key="11">
    <source>
        <dbReference type="EMBL" id="SFC61743.1"/>
    </source>
</evidence>
<evidence type="ECO:0000259" key="10">
    <source>
        <dbReference type="Pfam" id="PF07687"/>
    </source>
</evidence>
<dbReference type="CDD" id="cd03892">
    <property type="entry name" value="M20_peptT"/>
    <property type="match status" value="1"/>
</dbReference>
<dbReference type="PROSITE" id="PS00759">
    <property type="entry name" value="ARGE_DAPE_CPG2_2"/>
    <property type="match status" value="1"/>
</dbReference>
<evidence type="ECO:0000256" key="9">
    <source>
        <dbReference type="PIRSR" id="PIRSR037215-2"/>
    </source>
</evidence>
<dbReference type="NCBIfam" id="NF003976">
    <property type="entry name" value="PRK05469.1"/>
    <property type="match status" value="1"/>
</dbReference>
<evidence type="ECO:0000256" key="4">
    <source>
        <dbReference type="ARBA" id="ARBA00022801"/>
    </source>
</evidence>
<dbReference type="Gene3D" id="3.40.630.10">
    <property type="entry name" value="Zn peptidases"/>
    <property type="match status" value="1"/>
</dbReference>
<feature type="binding site" evidence="7 9">
    <location>
        <position position="144"/>
    </location>
    <ligand>
        <name>Zn(2+)</name>
        <dbReference type="ChEBI" id="CHEBI:29105"/>
        <label>1</label>
    </ligand>
</feature>
<comment type="cofactor">
    <cofactor evidence="7 9">
        <name>Zn(2+)</name>
        <dbReference type="ChEBI" id="CHEBI:29105"/>
    </cofactor>
    <text evidence="7 9">Binds 2 Zn(2+) ions per subunit.</text>
</comment>
<dbReference type="Pfam" id="PF01546">
    <property type="entry name" value="Peptidase_M20"/>
    <property type="match status" value="1"/>
</dbReference>
<evidence type="ECO:0000256" key="1">
    <source>
        <dbReference type="ARBA" id="ARBA00009692"/>
    </source>
</evidence>
<name>A0A1I1KUD1_9FLAO</name>
<protein>
    <recommendedName>
        <fullName evidence="7">Peptidase T</fullName>
        <ecNumber evidence="7">3.4.11.4</ecNumber>
    </recommendedName>
    <alternativeName>
        <fullName evidence="7">Aminotripeptidase</fullName>
        <shortName evidence="7">Tripeptidase</shortName>
    </alternativeName>
    <alternativeName>
        <fullName evidence="7">Tripeptide aminopeptidase</fullName>
    </alternativeName>
</protein>
<comment type="subcellular location">
    <subcellularLocation>
        <location evidence="7">Cytoplasm</location>
    </subcellularLocation>
</comment>
<dbReference type="GO" id="GO:0045148">
    <property type="term" value="F:tripeptide aminopeptidase activity"/>
    <property type="evidence" value="ECO:0007669"/>
    <property type="project" value="UniProtKB-UniRule"/>
</dbReference>
<sequence>MINKQEVLDRFISYISIDTQSDPESKSTPSTEKQWILANKLAKELEEMGMQEVSIDENAYVMATLPANVDKECPVIGFVSHFDTSPDFNGANINPQIIENYDGGDIVLNAEKNIMLSSEYFDDLKQYEGQTIITTDGTSLLGADDKAGITEIMSAMRYLLEHPEIKHGKIKVCFTPDEEIGRGAHKFDVAKFGADWAYTMDGSQIGELEYENFNAASAKVTVTGKSVHPGYAKDKMVNSMYIAQDFINSLPRLETPEHTEGRQGFFHLSNINGDVEETVLQYIIRDHDKKHFEARKQMIQDLGLEICKQYDSECVKVEVKDQYRNMREKIEPMMHIVDLAKEAMEAVEVTPIIKPIRGGTDGSQLSFMGLPCPNIFAGGHNFHGKYEYVPLESMLKATEVIIKIAELNAR</sequence>
<keyword evidence="5 7" id="KW-0862">Zinc</keyword>
<dbReference type="InterPro" id="IPR010161">
    <property type="entry name" value="Peptidase_M20B"/>
</dbReference>
<dbReference type="GO" id="GO:0008270">
    <property type="term" value="F:zinc ion binding"/>
    <property type="evidence" value="ECO:0007669"/>
    <property type="project" value="UniProtKB-UniRule"/>
</dbReference>
<feature type="binding site" evidence="7 9">
    <location>
        <position position="144"/>
    </location>
    <ligand>
        <name>Zn(2+)</name>
        <dbReference type="ChEBI" id="CHEBI:29105"/>
        <label>2</label>
    </ligand>
</feature>
<keyword evidence="3 7" id="KW-0479">Metal-binding</keyword>
<dbReference type="InterPro" id="IPR001261">
    <property type="entry name" value="ArgE/DapE_CS"/>
</dbReference>
<dbReference type="RefSeq" id="WP_092543429.1">
    <property type="nucleotide sequence ID" value="NZ_FOKV01000006.1"/>
</dbReference>
<dbReference type="Pfam" id="PF07687">
    <property type="entry name" value="M20_dimer"/>
    <property type="match status" value="1"/>
</dbReference>
<dbReference type="Proteomes" id="UP000199438">
    <property type="component" value="Unassembled WGS sequence"/>
</dbReference>
<evidence type="ECO:0000313" key="12">
    <source>
        <dbReference type="Proteomes" id="UP000199438"/>
    </source>
</evidence>
<keyword evidence="4 7" id="KW-0378">Hydrolase</keyword>
<dbReference type="Gene3D" id="3.30.70.360">
    <property type="match status" value="1"/>
</dbReference>
<dbReference type="PROSITE" id="PS00758">
    <property type="entry name" value="ARGE_DAPE_CPG2_1"/>
    <property type="match status" value="1"/>
</dbReference>
<dbReference type="AlphaFoldDB" id="A0A1I1KUD1"/>
<dbReference type="GO" id="GO:0008237">
    <property type="term" value="F:metallopeptidase activity"/>
    <property type="evidence" value="ECO:0007669"/>
    <property type="project" value="UniProtKB-KW"/>
</dbReference>
<dbReference type="GO" id="GO:0006508">
    <property type="term" value="P:proteolysis"/>
    <property type="evidence" value="ECO:0007669"/>
    <property type="project" value="UniProtKB-UniRule"/>
</dbReference>
<comment type="function">
    <text evidence="7">Cleaves the N-terminal amino acid of tripeptides.</text>
</comment>
<accession>A0A1I1KUD1</accession>
<organism evidence="11 12">
    <name type="scientific">Zunongwangia mangrovi</name>
    <dbReference type="NCBI Taxonomy" id="1334022"/>
    <lineage>
        <taxon>Bacteria</taxon>
        <taxon>Pseudomonadati</taxon>
        <taxon>Bacteroidota</taxon>
        <taxon>Flavobacteriia</taxon>
        <taxon>Flavobacteriales</taxon>
        <taxon>Flavobacteriaceae</taxon>
        <taxon>Zunongwangia</taxon>
    </lineage>
</organism>
<dbReference type="HAMAP" id="MF_00550">
    <property type="entry name" value="Aminopeptidase_M20"/>
    <property type="match status" value="1"/>
</dbReference>
<dbReference type="InterPro" id="IPR011650">
    <property type="entry name" value="Peptidase_M20_dimer"/>
</dbReference>
<keyword evidence="7 11" id="KW-0031">Aminopeptidase</keyword>
<dbReference type="InterPro" id="IPR002933">
    <property type="entry name" value="Peptidase_M20"/>
</dbReference>
<dbReference type="InterPro" id="IPR036264">
    <property type="entry name" value="Bact_exopeptidase_dim_dom"/>
</dbReference>
<dbReference type="SUPFAM" id="SSF55031">
    <property type="entry name" value="Bacterial exopeptidase dimerisation domain"/>
    <property type="match status" value="1"/>
</dbReference>
<feature type="binding site" evidence="7 9">
    <location>
        <position position="81"/>
    </location>
    <ligand>
        <name>Zn(2+)</name>
        <dbReference type="ChEBI" id="CHEBI:29105"/>
        <label>1</label>
    </ligand>
</feature>